<protein>
    <recommendedName>
        <fullName evidence="3">DUF6594 domain-containing protein</fullName>
    </recommendedName>
</protein>
<name>A0A3M7IPD6_HORWE</name>
<evidence type="ECO:0000256" key="1">
    <source>
        <dbReference type="SAM" id="MobiDB-lite"/>
    </source>
</evidence>
<evidence type="ECO:0000313" key="4">
    <source>
        <dbReference type="EMBL" id="RMZ27243.1"/>
    </source>
</evidence>
<proteinExistence type="predicted"/>
<evidence type="ECO:0000313" key="5">
    <source>
        <dbReference type="Proteomes" id="UP000281677"/>
    </source>
</evidence>
<dbReference type="VEuPathDB" id="FungiDB:BTJ68_11659"/>
<feature type="region of interest" description="Disordered" evidence="1">
    <location>
        <begin position="445"/>
        <end position="464"/>
    </location>
</feature>
<comment type="caution">
    <text evidence="4">The sequence shown here is derived from an EMBL/GenBank/DDBJ whole genome shotgun (WGS) entry which is preliminary data.</text>
</comment>
<feature type="transmembrane region" description="Helical" evidence="2">
    <location>
        <begin position="558"/>
        <end position="591"/>
    </location>
</feature>
<dbReference type="PANTHER" id="PTHR34502">
    <property type="entry name" value="DUF6594 DOMAIN-CONTAINING PROTEIN-RELATED"/>
    <property type="match status" value="1"/>
</dbReference>
<keyword evidence="2" id="KW-1133">Transmembrane helix</keyword>
<gene>
    <name evidence="4" type="ORF">D0859_08686</name>
</gene>
<dbReference type="InterPro" id="IPR046529">
    <property type="entry name" value="DUF6594"/>
</dbReference>
<feature type="transmembrane region" description="Helical" evidence="2">
    <location>
        <begin position="603"/>
        <end position="624"/>
    </location>
</feature>
<dbReference type="OrthoDB" id="5416037at2759"/>
<feature type="compositionally biased region" description="Polar residues" evidence="1">
    <location>
        <begin position="221"/>
        <end position="235"/>
    </location>
</feature>
<sequence>MPETAAGDVSPVTPRLVVSKPTDQPANKHRSATLASRRRTAGPRPVDKEHSQTQSSEWVDIDESPPKRKSSKRRSSRHKDRSTKVSYGKPVETGGSQNRSSGSGSTITQQSYNKHYNKPTHTSSGRYRRPMSEKGSTLSSRSRPETPNVFDFLVPSTVASVGADGTDSKSVMSSSSSSHYEPSLAGSSEAPDTPSSRSTIPSPTSQRSQSVAELRRRYDPQYSTGARSNSRSPDSSIRRRCIHPSVSDVVEDDEASVVQPSTSSLLHHGSDRRSSSRSSRASQDSGRRLREQEESMRQHMAYPPPMHESQYVDSTFDHQRAPSTSSVHSQPDANAYEQAMQKYQFPPPPPLIAPQPITPPKWNCQIAPTQQPPVPDAPDLNQRTIAGYEMLALEILAGESPVRPLYWKFEYLNHRILLHLQDELCELEEQLRTLDEIIAQMDPAMAEGQRSPASRRAETYSNSEIHHRRTSLLGRIFMKTEQYNRAMSAYNNVAKSTSAAKDEDIRAYQDWMGRHAPVHEMEARFLQAGRDLVMPGKTDGDGAGSTKQAALACLPVGLMLPLLLFSLIPTLLGRLVVTALIAGGAFIVAATTRLRHLMPVREWAVCGAAYMLLMAAIAGCVPLHG</sequence>
<keyword evidence="2" id="KW-0472">Membrane</keyword>
<evidence type="ECO:0000259" key="3">
    <source>
        <dbReference type="Pfam" id="PF20237"/>
    </source>
</evidence>
<dbReference type="PANTHER" id="PTHR34502:SF6">
    <property type="entry name" value="DUF6594 DOMAIN-CONTAINING PROTEIN"/>
    <property type="match status" value="1"/>
</dbReference>
<feature type="compositionally biased region" description="Basic residues" evidence="1">
    <location>
        <begin position="27"/>
        <end position="41"/>
    </location>
</feature>
<organism evidence="4 5">
    <name type="scientific">Hortaea werneckii</name>
    <name type="common">Black yeast</name>
    <name type="synonym">Cladosporium werneckii</name>
    <dbReference type="NCBI Taxonomy" id="91943"/>
    <lineage>
        <taxon>Eukaryota</taxon>
        <taxon>Fungi</taxon>
        <taxon>Dikarya</taxon>
        <taxon>Ascomycota</taxon>
        <taxon>Pezizomycotina</taxon>
        <taxon>Dothideomycetes</taxon>
        <taxon>Dothideomycetidae</taxon>
        <taxon>Mycosphaerellales</taxon>
        <taxon>Teratosphaeriaceae</taxon>
        <taxon>Hortaea</taxon>
    </lineage>
</organism>
<dbReference type="AlphaFoldDB" id="A0A3M7IPD6"/>
<feature type="region of interest" description="Disordered" evidence="1">
    <location>
        <begin position="1"/>
        <end position="309"/>
    </location>
</feature>
<evidence type="ECO:0000256" key="2">
    <source>
        <dbReference type="SAM" id="Phobius"/>
    </source>
</evidence>
<feature type="compositionally biased region" description="Basic and acidic residues" evidence="1">
    <location>
        <begin position="285"/>
        <end position="297"/>
    </location>
</feature>
<dbReference type="Pfam" id="PF20237">
    <property type="entry name" value="DUF6594"/>
    <property type="match status" value="1"/>
</dbReference>
<accession>A0A3M7IPD6</accession>
<reference evidence="4 5" key="1">
    <citation type="journal article" date="2018" name="BMC Genomics">
        <title>Genomic evidence for intraspecific hybridization in a clonal and extremely halotolerant yeast.</title>
        <authorList>
            <person name="Gostincar C."/>
            <person name="Stajich J.E."/>
            <person name="Zupancic J."/>
            <person name="Zalar P."/>
            <person name="Gunde-Cimerman N."/>
        </authorList>
    </citation>
    <scope>NUCLEOTIDE SEQUENCE [LARGE SCALE GENOMIC DNA]</scope>
    <source>
        <strain evidence="4 5">EXF-120</strain>
    </source>
</reference>
<feature type="compositionally biased region" description="Low complexity" evidence="1">
    <location>
        <begin position="168"/>
        <end position="185"/>
    </location>
</feature>
<feature type="compositionally biased region" description="Basic residues" evidence="1">
    <location>
        <begin position="67"/>
        <end position="81"/>
    </location>
</feature>
<keyword evidence="2" id="KW-0812">Transmembrane</keyword>
<dbReference type="Proteomes" id="UP000281677">
    <property type="component" value="Unassembled WGS sequence"/>
</dbReference>
<feature type="compositionally biased region" description="Low complexity" evidence="1">
    <location>
        <begin position="94"/>
        <end position="111"/>
    </location>
</feature>
<feature type="domain" description="DUF6594" evidence="3">
    <location>
        <begin position="398"/>
        <end position="537"/>
    </location>
</feature>
<feature type="compositionally biased region" description="Low complexity" evidence="1">
    <location>
        <begin position="193"/>
        <end position="210"/>
    </location>
</feature>
<dbReference type="EMBL" id="QWIT01000257">
    <property type="protein sequence ID" value="RMZ27243.1"/>
    <property type="molecule type" value="Genomic_DNA"/>
</dbReference>